<organism evidence="5 6">
    <name type="scientific">Spongisporangium articulatum</name>
    <dbReference type="NCBI Taxonomy" id="3362603"/>
    <lineage>
        <taxon>Bacteria</taxon>
        <taxon>Bacillati</taxon>
        <taxon>Actinomycetota</taxon>
        <taxon>Actinomycetes</taxon>
        <taxon>Kineosporiales</taxon>
        <taxon>Kineosporiaceae</taxon>
        <taxon>Spongisporangium</taxon>
    </lineage>
</organism>
<dbReference type="GO" id="GO:0016757">
    <property type="term" value="F:glycosyltransferase activity"/>
    <property type="evidence" value="ECO:0007669"/>
    <property type="project" value="UniProtKB-KW"/>
</dbReference>
<feature type="region of interest" description="Disordered" evidence="3">
    <location>
        <begin position="1"/>
        <end position="20"/>
    </location>
</feature>
<comment type="caution">
    <text evidence="5">The sequence shown here is derived from an EMBL/GenBank/DDBJ whole genome shotgun (WGS) entry which is preliminary data.</text>
</comment>
<evidence type="ECO:0000256" key="3">
    <source>
        <dbReference type="SAM" id="MobiDB-lite"/>
    </source>
</evidence>
<dbReference type="PANTHER" id="PTHR45947:SF3">
    <property type="entry name" value="SULFOQUINOVOSYL TRANSFERASE SQD2"/>
    <property type="match status" value="1"/>
</dbReference>
<keyword evidence="2 5" id="KW-0808">Transferase</keyword>
<evidence type="ECO:0000256" key="2">
    <source>
        <dbReference type="ARBA" id="ARBA00022679"/>
    </source>
</evidence>
<dbReference type="Proteomes" id="UP001612915">
    <property type="component" value="Unassembled WGS sequence"/>
</dbReference>
<evidence type="ECO:0000256" key="1">
    <source>
        <dbReference type="ARBA" id="ARBA00022676"/>
    </source>
</evidence>
<keyword evidence="6" id="KW-1185">Reference proteome</keyword>
<accession>A0ABW8AMD1</accession>
<feature type="domain" description="Glycosyltransferase subfamily 4-like N-terminal" evidence="4">
    <location>
        <begin position="36"/>
        <end position="154"/>
    </location>
</feature>
<evidence type="ECO:0000313" key="5">
    <source>
        <dbReference type="EMBL" id="MFI7587549.1"/>
    </source>
</evidence>
<dbReference type="PANTHER" id="PTHR45947">
    <property type="entry name" value="SULFOQUINOVOSYL TRANSFERASE SQD2"/>
    <property type="match status" value="1"/>
</dbReference>
<proteinExistence type="predicted"/>
<reference evidence="5 6" key="1">
    <citation type="submission" date="2024-10" db="EMBL/GenBank/DDBJ databases">
        <title>The Natural Products Discovery Center: Release of the First 8490 Sequenced Strains for Exploring Actinobacteria Biosynthetic Diversity.</title>
        <authorList>
            <person name="Kalkreuter E."/>
            <person name="Kautsar S.A."/>
            <person name="Yang D."/>
            <person name="Bader C.D."/>
            <person name="Teijaro C.N."/>
            <person name="Fluegel L."/>
            <person name="Davis C.M."/>
            <person name="Simpson J.R."/>
            <person name="Lauterbach L."/>
            <person name="Steele A.D."/>
            <person name="Gui C."/>
            <person name="Meng S."/>
            <person name="Li G."/>
            <person name="Viehrig K."/>
            <person name="Ye F."/>
            <person name="Su P."/>
            <person name="Kiefer A.F."/>
            <person name="Nichols A."/>
            <person name="Cepeda A.J."/>
            <person name="Yan W."/>
            <person name="Fan B."/>
            <person name="Jiang Y."/>
            <person name="Adhikari A."/>
            <person name="Zheng C.-J."/>
            <person name="Schuster L."/>
            <person name="Cowan T.M."/>
            <person name="Smanski M.J."/>
            <person name="Chevrette M.G."/>
            <person name="De Carvalho L.P.S."/>
            <person name="Shen B."/>
        </authorList>
    </citation>
    <scope>NUCLEOTIDE SEQUENCE [LARGE SCALE GENOMIC DNA]</scope>
    <source>
        <strain evidence="5 6">NPDC049639</strain>
    </source>
</reference>
<name>A0ABW8AMD1_9ACTN</name>
<evidence type="ECO:0000259" key="4">
    <source>
        <dbReference type="Pfam" id="PF13579"/>
    </source>
</evidence>
<dbReference type="InterPro" id="IPR028098">
    <property type="entry name" value="Glyco_trans_4-like_N"/>
</dbReference>
<gene>
    <name evidence="5" type="ORF">ACIB24_10795</name>
</gene>
<dbReference type="Pfam" id="PF13579">
    <property type="entry name" value="Glyco_trans_4_4"/>
    <property type="match status" value="1"/>
</dbReference>
<dbReference type="SUPFAM" id="SSF53756">
    <property type="entry name" value="UDP-Glycosyltransferase/glycogen phosphorylase"/>
    <property type="match status" value="1"/>
</dbReference>
<sequence length="462" mass="51503">MRRKSEQKSEQKPEQKPVPGPGSVWIFVDLPIGGPTGAAYMAESWARELRELGWQARIYSPTTRFGDHWETPEHVAFRTIMGVGFKDDHHPVFSMLRQLWKYRRRRDRPSAIVVTTPMRMGSLGLALANVFRIPLVIAVSTDTTAWAQHHSSTRLILASWPKFLLFGLIRPDLGWKMAYPSLWWIRKYGWSWSAGVAARYSWVFQHSAKELILLGERNALDYAHPHKKQRVNTFSAGIDRLPASDTPIELPWRPGALRLLFVGRLVTEKAIHVLVNAVGICKARGLDIQLACVGEGQYAAELPRLAEFQGIDDLIVAGPFPRNQLRSVYASGDVFGFASTFDTQGFVLNEAAHEGLPLLVADDINRVCVHEESALVVDQTPEAFAEALGRLADPQLRARLGAGARRLAERFSEKGQIRDVAVILDRVTGRSTFSQETTAPEVVDLREPADAADETAAQPAMS</sequence>
<keyword evidence="1 5" id="KW-0328">Glycosyltransferase</keyword>
<dbReference type="EMBL" id="JBITLV010000003">
    <property type="protein sequence ID" value="MFI7587549.1"/>
    <property type="molecule type" value="Genomic_DNA"/>
</dbReference>
<dbReference type="EC" id="2.4.-.-" evidence="5"/>
<dbReference type="Gene3D" id="3.40.50.2000">
    <property type="entry name" value="Glycogen Phosphorylase B"/>
    <property type="match status" value="3"/>
</dbReference>
<feature type="compositionally biased region" description="Basic and acidic residues" evidence="3">
    <location>
        <begin position="1"/>
        <end position="15"/>
    </location>
</feature>
<dbReference type="InterPro" id="IPR050194">
    <property type="entry name" value="Glycosyltransferase_grp1"/>
</dbReference>
<dbReference type="Pfam" id="PF13692">
    <property type="entry name" value="Glyco_trans_1_4"/>
    <property type="match status" value="1"/>
</dbReference>
<evidence type="ECO:0000313" key="6">
    <source>
        <dbReference type="Proteomes" id="UP001612915"/>
    </source>
</evidence>
<protein>
    <submittedName>
        <fullName evidence="5">Glycosyltransferase</fullName>
        <ecNumber evidence="5">2.4.-.-</ecNumber>
    </submittedName>
</protein>
<dbReference type="RefSeq" id="WP_398279451.1">
    <property type="nucleotide sequence ID" value="NZ_JBITLV010000003.1"/>
</dbReference>